<accession>A0A9D1LMV0</accession>
<sequence length="308" mass="33940">MPKKKKEKKVKQDLPKIDAIGMKGVLTPEKAAKRRKRRNIAIAVGSTSAAVLAMLMIIAFLGRVSGNFTISIDPRDFSNRLGLSYEVDGPMTSTMLGSGLSEAKPVAASQVFNHIDSFDSNAQLSGENSLYEGEGDSRRNYALVHTWYLRNKTDDEVTYRVTLNVSDYVSPTNEAIEPYEYLRVAVFINPVLTFPGAEQTHDYTVYGLQSRTAGTGEGDDDVRECISQFSQDEGGRRNPMSTDNQKSSGYCTPFLDTKGRIFDLSGMTIAPSAAVRYTLVAWLEGYDPECRGKAPEGASMTFSLEYQS</sequence>
<evidence type="ECO:0000256" key="1">
    <source>
        <dbReference type="SAM" id="Phobius"/>
    </source>
</evidence>
<dbReference type="EMBL" id="DVMV01000005">
    <property type="protein sequence ID" value="HIU44758.1"/>
    <property type="molecule type" value="Genomic_DNA"/>
</dbReference>
<keyword evidence="1" id="KW-0472">Membrane</keyword>
<reference evidence="2" key="2">
    <citation type="journal article" date="2021" name="PeerJ">
        <title>Extensive microbial diversity within the chicken gut microbiome revealed by metagenomics and culture.</title>
        <authorList>
            <person name="Gilroy R."/>
            <person name="Ravi A."/>
            <person name="Getino M."/>
            <person name="Pursley I."/>
            <person name="Horton D.L."/>
            <person name="Alikhan N.F."/>
            <person name="Baker D."/>
            <person name="Gharbi K."/>
            <person name="Hall N."/>
            <person name="Watson M."/>
            <person name="Adriaenssens E.M."/>
            <person name="Foster-Nyarko E."/>
            <person name="Jarju S."/>
            <person name="Secka A."/>
            <person name="Antonio M."/>
            <person name="Oren A."/>
            <person name="Chaudhuri R.R."/>
            <person name="La Ragione R."/>
            <person name="Hildebrand F."/>
            <person name="Pallen M.J."/>
        </authorList>
    </citation>
    <scope>NUCLEOTIDE SEQUENCE</scope>
    <source>
        <strain evidence="2">ChiGjej1B1-22543</strain>
    </source>
</reference>
<keyword evidence="1" id="KW-1133">Transmembrane helix</keyword>
<keyword evidence="1" id="KW-0812">Transmembrane</keyword>
<organism evidence="2 3">
    <name type="scientific">Candidatus Alloenteromonas pullicola</name>
    <dbReference type="NCBI Taxonomy" id="2840784"/>
    <lineage>
        <taxon>Bacteria</taxon>
        <taxon>Bacillati</taxon>
        <taxon>Bacillota</taxon>
        <taxon>Bacillota incertae sedis</taxon>
        <taxon>Candidatus Alloenteromonas</taxon>
    </lineage>
</organism>
<reference evidence="2" key="1">
    <citation type="submission" date="2020-10" db="EMBL/GenBank/DDBJ databases">
        <authorList>
            <person name="Gilroy R."/>
        </authorList>
    </citation>
    <scope>NUCLEOTIDE SEQUENCE</scope>
    <source>
        <strain evidence="2">ChiGjej1B1-22543</strain>
    </source>
</reference>
<comment type="caution">
    <text evidence="2">The sequence shown here is derived from an EMBL/GenBank/DDBJ whole genome shotgun (WGS) entry which is preliminary data.</text>
</comment>
<proteinExistence type="predicted"/>
<protein>
    <submittedName>
        <fullName evidence="2">Uncharacterized protein</fullName>
    </submittedName>
</protein>
<dbReference type="Proteomes" id="UP000824070">
    <property type="component" value="Unassembled WGS sequence"/>
</dbReference>
<name>A0A9D1LMV0_9FIRM</name>
<evidence type="ECO:0000313" key="2">
    <source>
        <dbReference type="EMBL" id="HIU44758.1"/>
    </source>
</evidence>
<feature type="transmembrane region" description="Helical" evidence="1">
    <location>
        <begin position="40"/>
        <end position="62"/>
    </location>
</feature>
<dbReference type="AlphaFoldDB" id="A0A9D1LMV0"/>
<evidence type="ECO:0000313" key="3">
    <source>
        <dbReference type="Proteomes" id="UP000824070"/>
    </source>
</evidence>
<gene>
    <name evidence="2" type="ORF">IAC52_00455</name>
</gene>